<organism evidence="4">
    <name type="scientific">Anisakis simplex</name>
    <name type="common">Herring worm</name>
    <dbReference type="NCBI Taxonomy" id="6269"/>
    <lineage>
        <taxon>Eukaryota</taxon>
        <taxon>Metazoa</taxon>
        <taxon>Ecdysozoa</taxon>
        <taxon>Nematoda</taxon>
        <taxon>Chromadorea</taxon>
        <taxon>Rhabditida</taxon>
        <taxon>Spirurina</taxon>
        <taxon>Ascaridomorpha</taxon>
        <taxon>Ascaridoidea</taxon>
        <taxon>Anisakidae</taxon>
        <taxon>Anisakis</taxon>
        <taxon>Anisakis simplex complex</taxon>
    </lineage>
</organism>
<sequence>MNATEYDHQINFTAIHIDNLVDDSNLSYLIASTSAIIPHNAIVMPNGLIVMHYVYILQGSILMITNALLAITILKHYVLRQRYLIQLFQICVDVSSGFALTSAGLGRLVVTYIHQNRLRSSRFCMFMPWNIIAVWSEPLTSLCLLMVSTDRLLALIIPSVYLRRSVQFQLFQVLKEFLKLI</sequence>
<dbReference type="Proteomes" id="UP000267096">
    <property type="component" value="Unassembled WGS sequence"/>
</dbReference>
<dbReference type="InterPro" id="IPR019420">
    <property type="entry name" value="7TM_GPCR_serpentine_rcpt_Srbc"/>
</dbReference>
<evidence type="ECO:0000313" key="3">
    <source>
        <dbReference type="Proteomes" id="UP000267096"/>
    </source>
</evidence>
<dbReference type="AlphaFoldDB" id="A0A0M3JB35"/>
<keyword evidence="1" id="KW-0812">Transmembrane</keyword>
<keyword evidence="3" id="KW-1185">Reference proteome</keyword>
<dbReference type="EMBL" id="UYRR01008226">
    <property type="protein sequence ID" value="VDK24181.1"/>
    <property type="molecule type" value="Genomic_DNA"/>
</dbReference>
<feature type="transmembrane region" description="Helical" evidence="1">
    <location>
        <begin position="83"/>
        <end position="106"/>
    </location>
</feature>
<dbReference type="WBParaSite" id="ASIM_0000480901-mRNA-1">
    <property type="protein sequence ID" value="ASIM_0000480901-mRNA-1"/>
    <property type="gene ID" value="ASIM_0000480901"/>
</dbReference>
<name>A0A0M3JB35_ANISI</name>
<dbReference type="OrthoDB" id="5858893at2759"/>
<reference evidence="4" key="1">
    <citation type="submission" date="2017-02" db="UniProtKB">
        <authorList>
            <consortium name="WormBaseParasite"/>
        </authorList>
    </citation>
    <scope>IDENTIFICATION</scope>
</reference>
<evidence type="ECO:0000313" key="2">
    <source>
        <dbReference type="EMBL" id="VDK24181.1"/>
    </source>
</evidence>
<feature type="transmembrane region" description="Helical" evidence="1">
    <location>
        <begin position="126"/>
        <end position="147"/>
    </location>
</feature>
<reference evidence="2 3" key="2">
    <citation type="submission" date="2018-11" db="EMBL/GenBank/DDBJ databases">
        <authorList>
            <consortium name="Pathogen Informatics"/>
        </authorList>
    </citation>
    <scope>NUCLEOTIDE SEQUENCE [LARGE SCALE GENOMIC DNA]</scope>
</reference>
<proteinExistence type="predicted"/>
<gene>
    <name evidence="2" type="ORF">ASIM_LOCUS4619</name>
</gene>
<keyword evidence="1" id="KW-0472">Membrane</keyword>
<evidence type="ECO:0000256" key="1">
    <source>
        <dbReference type="SAM" id="Phobius"/>
    </source>
</evidence>
<evidence type="ECO:0000313" key="4">
    <source>
        <dbReference type="WBParaSite" id="ASIM_0000480901-mRNA-1"/>
    </source>
</evidence>
<protein>
    <submittedName>
        <fullName evidence="4">G_PROTEIN_RECEP_F1_2 domain-containing protein</fullName>
    </submittedName>
</protein>
<feature type="transmembrane region" description="Helical" evidence="1">
    <location>
        <begin position="53"/>
        <end position="71"/>
    </location>
</feature>
<dbReference type="Pfam" id="PF10316">
    <property type="entry name" value="7TM_GPCR_Srbc"/>
    <property type="match status" value="1"/>
</dbReference>
<accession>A0A0M3JB35</accession>
<keyword evidence="1" id="KW-1133">Transmembrane helix</keyword>